<dbReference type="Pfam" id="PF17131">
    <property type="entry name" value="LolA_like"/>
    <property type="match status" value="1"/>
</dbReference>
<protein>
    <recommendedName>
        <fullName evidence="2">Uncharacterized protein TP-0789 domain-containing protein</fullName>
    </recommendedName>
</protein>
<sequence>MKKHIVLFCFIFFCAQAFTYSAEPNPTELLEQMDQLIRGKSHDMTVTLDVKAKRWERHYKIRVQMKALDYAIARVLEPPKVEGQGFLRIQTRLWNYLPSAERTILIPPSLMLDKFLGSDFSNDDFVKMSYFAHDYTAKIVKQGTVDGFPSYNLELTPKPDSPVTYGKLEVTIREKDAAPLVWKFYNEKLEHIRTLYYSGFKTFGDREIPTVWQMENLKEKDRQTTITILDAKYNLEIQDSEFTRQQLEKYP</sequence>
<name>A0A1G1KS57_9BACT</name>
<feature type="domain" description="Uncharacterized protein TP-0789" evidence="2">
    <location>
        <begin position="70"/>
        <end position="249"/>
    </location>
</feature>
<gene>
    <name evidence="3" type="ORF">A3G33_05830</name>
</gene>
<accession>A0A1G1KS57</accession>
<dbReference type="Proteomes" id="UP000178187">
    <property type="component" value="Unassembled WGS sequence"/>
</dbReference>
<evidence type="ECO:0000313" key="4">
    <source>
        <dbReference type="Proteomes" id="UP000178187"/>
    </source>
</evidence>
<organism evidence="3 4">
    <name type="scientific">Candidatus Danuiimicrobium aquiferis</name>
    <dbReference type="NCBI Taxonomy" id="1801832"/>
    <lineage>
        <taxon>Bacteria</taxon>
        <taxon>Pseudomonadati</taxon>
        <taxon>Candidatus Omnitrophota</taxon>
        <taxon>Candidatus Danuiimicrobium</taxon>
    </lineage>
</organism>
<evidence type="ECO:0000313" key="3">
    <source>
        <dbReference type="EMBL" id="OGW95763.1"/>
    </source>
</evidence>
<keyword evidence="1" id="KW-0732">Signal</keyword>
<dbReference type="Gene3D" id="2.50.20.10">
    <property type="entry name" value="Lipoprotein localisation LolA/LolB/LppX"/>
    <property type="match status" value="1"/>
</dbReference>
<dbReference type="InterPro" id="IPR033399">
    <property type="entry name" value="TP_0789-like"/>
</dbReference>
<reference evidence="3 4" key="1">
    <citation type="journal article" date="2016" name="Nat. Commun.">
        <title>Thousands of microbial genomes shed light on interconnected biogeochemical processes in an aquifer system.</title>
        <authorList>
            <person name="Anantharaman K."/>
            <person name="Brown C.T."/>
            <person name="Hug L.A."/>
            <person name="Sharon I."/>
            <person name="Castelle C.J."/>
            <person name="Probst A.J."/>
            <person name="Thomas B.C."/>
            <person name="Singh A."/>
            <person name="Wilkins M.J."/>
            <person name="Karaoz U."/>
            <person name="Brodie E.L."/>
            <person name="Williams K.H."/>
            <person name="Hubbard S.S."/>
            <person name="Banfield J.F."/>
        </authorList>
    </citation>
    <scope>NUCLEOTIDE SEQUENCE [LARGE SCALE GENOMIC DNA]</scope>
</reference>
<evidence type="ECO:0000256" key="1">
    <source>
        <dbReference type="SAM" id="SignalP"/>
    </source>
</evidence>
<proteinExistence type="predicted"/>
<feature type="signal peptide" evidence="1">
    <location>
        <begin position="1"/>
        <end position="19"/>
    </location>
</feature>
<feature type="chain" id="PRO_5009576516" description="Uncharacterized protein TP-0789 domain-containing protein" evidence="1">
    <location>
        <begin position="20"/>
        <end position="251"/>
    </location>
</feature>
<dbReference type="AlphaFoldDB" id="A0A1G1KS57"/>
<dbReference type="EMBL" id="MHFR01000058">
    <property type="protein sequence ID" value="OGW95763.1"/>
    <property type="molecule type" value="Genomic_DNA"/>
</dbReference>
<evidence type="ECO:0000259" key="2">
    <source>
        <dbReference type="Pfam" id="PF17131"/>
    </source>
</evidence>
<dbReference type="CDD" id="cd16329">
    <property type="entry name" value="LolA_like"/>
    <property type="match status" value="1"/>
</dbReference>
<comment type="caution">
    <text evidence="3">The sequence shown here is derived from an EMBL/GenBank/DDBJ whole genome shotgun (WGS) entry which is preliminary data.</text>
</comment>